<feature type="transmembrane region" description="Helical" evidence="1">
    <location>
        <begin position="602"/>
        <end position="625"/>
    </location>
</feature>
<organism evidence="3 4">
    <name type="scientific">Nephila pilipes</name>
    <name type="common">Giant wood spider</name>
    <name type="synonym">Nephila maculata</name>
    <dbReference type="NCBI Taxonomy" id="299642"/>
    <lineage>
        <taxon>Eukaryota</taxon>
        <taxon>Metazoa</taxon>
        <taxon>Ecdysozoa</taxon>
        <taxon>Arthropoda</taxon>
        <taxon>Chelicerata</taxon>
        <taxon>Arachnida</taxon>
        <taxon>Araneae</taxon>
        <taxon>Araneomorphae</taxon>
        <taxon>Entelegynae</taxon>
        <taxon>Araneoidea</taxon>
        <taxon>Nephilidae</taxon>
        <taxon>Nephila</taxon>
    </lineage>
</organism>
<dbReference type="OrthoDB" id="2149840at2759"/>
<sequence>MTRSWKKSRSSSFIMLQFITILFFIGRAQAYSHSINQIEPVNIFFEAPVKKTVSSVSQFEKSKNMSCGSLEIDESCVIVNSNVDFVVNFLYQSLECVNCSMLALKPLKPHDSQELVLKLASLGTVWEVSDEKNKTICGLTRNYLGENSWYHIDINQTGCALVCDKEPEATYYPVIFALAFYAVIFILWGLGRYIWRSAFFNSIVNRNSLDDLAAAFSSSTTIDDKKQKPTQQRLRSLDTVRGITIVLMIFVNYGGGKYSYFHHARWNGLMVADLVFPWLVFFIFNIISIVVMIFVNYGGGRYWYFEHTHWNGLSVADLVFPWFIWMMGMSMAFSLKSQLRKIVSKKKIFFKIVKRSVTLFALGLMLNTLCLNVNLNELRILGVLQRFGVSYFVVATVHLFYASADDTSHSFSPLGDIISYGGEWLVMLSFLITHILLMYLVHPPNCPLGYFGPGGLHDQGAYFNCTGGAAGYIDRVILGPSHLYQHPGSKAIYHSTIPFDPEGILGYFTSIFLVFLGLQAGKILLMFKEPKARLARWMIWAVLTGSIAGILCCFSKNDGWIPVNKNLWSVSFVLATASLAFTLLSICYAINDVYKFWSGGPFYHAGMNSIMLYVGHSITHNMFPWRWQVHPTHMNELFMDLWGTSLWVIIAIWMHRKNVFVTI</sequence>
<evidence type="ECO:0000313" key="3">
    <source>
        <dbReference type="EMBL" id="GFT58617.1"/>
    </source>
</evidence>
<comment type="caution">
    <text evidence="3">The sequence shown here is derived from an EMBL/GenBank/DDBJ whole genome shotgun (WGS) entry which is preliminary data.</text>
</comment>
<reference evidence="3" key="1">
    <citation type="submission" date="2020-08" db="EMBL/GenBank/DDBJ databases">
        <title>Multicomponent nature underlies the extraordinary mechanical properties of spider dragline silk.</title>
        <authorList>
            <person name="Kono N."/>
            <person name="Nakamura H."/>
            <person name="Mori M."/>
            <person name="Yoshida Y."/>
            <person name="Ohtoshi R."/>
            <person name="Malay A.D."/>
            <person name="Moran D.A.P."/>
            <person name="Tomita M."/>
            <person name="Numata K."/>
            <person name="Arakawa K."/>
        </authorList>
    </citation>
    <scope>NUCLEOTIDE SEQUENCE</scope>
</reference>
<gene>
    <name evidence="3" type="primary">HGSNAT</name>
    <name evidence="3" type="ORF">NPIL_379773</name>
</gene>
<keyword evidence="1" id="KW-1133">Transmembrane helix</keyword>
<protein>
    <submittedName>
        <fullName evidence="3">Heparan-alpha-glucosaminide N-acetyltransferase</fullName>
    </submittedName>
</protein>
<accession>A0A8X6PB45</accession>
<feature type="transmembrane region" description="Helical" evidence="1">
    <location>
        <begin position="424"/>
        <end position="441"/>
    </location>
</feature>
<feature type="transmembrane region" description="Helical" evidence="1">
    <location>
        <begin position="537"/>
        <end position="557"/>
    </location>
</feature>
<name>A0A8X6PB45_NEPPI</name>
<dbReference type="EMBL" id="BMAW01067209">
    <property type="protein sequence ID" value="GFT58617.1"/>
    <property type="molecule type" value="Genomic_DNA"/>
</dbReference>
<feature type="transmembrane region" description="Helical" evidence="1">
    <location>
        <begin position="275"/>
        <end position="298"/>
    </location>
</feature>
<feature type="chain" id="PRO_5036446325" evidence="2">
    <location>
        <begin position="31"/>
        <end position="663"/>
    </location>
</feature>
<keyword evidence="4" id="KW-1185">Reference proteome</keyword>
<feature type="transmembrane region" description="Helical" evidence="1">
    <location>
        <begin position="318"/>
        <end position="335"/>
    </location>
</feature>
<proteinExistence type="predicted"/>
<keyword evidence="2" id="KW-0732">Signal</keyword>
<keyword evidence="1" id="KW-0812">Transmembrane</keyword>
<feature type="transmembrane region" description="Helical" evidence="1">
    <location>
        <begin position="569"/>
        <end position="590"/>
    </location>
</feature>
<dbReference type="AlphaFoldDB" id="A0A8X6PB45"/>
<evidence type="ECO:0000256" key="1">
    <source>
        <dbReference type="SAM" id="Phobius"/>
    </source>
</evidence>
<dbReference type="PANTHER" id="PTHR31061">
    <property type="entry name" value="LD22376P"/>
    <property type="match status" value="1"/>
</dbReference>
<dbReference type="PANTHER" id="PTHR31061:SF24">
    <property type="entry name" value="LD22376P"/>
    <property type="match status" value="1"/>
</dbReference>
<keyword evidence="1" id="KW-0472">Membrane</keyword>
<feature type="transmembrane region" description="Helical" evidence="1">
    <location>
        <begin position="637"/>
        <end position="654"/>
    </location>
</feature>
<dbReference type="Proteomes" id="UP000887013">
    <property type="component" value="Unassembled WGS sequence"/>
</dbReference>
<feature type="transmembrane region" description="Helical" evidence="1">
    <location>
        <begin position="356"/>
        <end position="375"/>
    </location>
</feature>
<feature type="transmembrane region" description="Helical" evidence="1">
    <location>
        <begin position="504"/>
        <end position="525"/>
    </location>
</feature>
<evidence type="ECO:0000256" key="2">
    <source>
        <dbReference type="SAM" id="SignalP"/>
    </source>
</evidence>
<feature type="transmembrane region" description="Helical" evidence="1">
    <location>
        <begin position="387"/>
        <end position="404"/>
    </location>
</feature>
<feature type="signal peptide" evidence="2">
    <location>
        <begin position="1"/>
        <end position="30"/>
    </location>
</feature>
<evidence type="ECO:0000313" key="4">
    <source>
        <dbReference type="Proteomes" id="UP000887013"/>
    </source>
</evidence>
<feature type="transmembrane region" description="Helical" evidence="1">
    <location>
        <begin position="171"/>
        <end position="190"/>
    </location>
</feature>